<dbReference type="EMBL" id="JASSZA010000006">
    <property type="protein sequence ID" value="KAK2107614.1"/>
    <property type="molecule type" value="Genomic_DNA"/>
</dbReference>
<protein>
    <submittedName>
        <fullName evidence="1">Uncharacterized protein</fullName>
    </submittedName>
</protein>
<organism evidence="1 2">
    <name type="scientific">Saguinus oedipus</name>
    <name type="common">Cotton-top tamarin</name>
    <name type="synonym">Oedipomidas oedipus</name>
    <dbReference type="NCBI Taxonomy" id="9490"/>
    <lineage>
        <taxon>Eukaryota</taxon>
        <taxon>Metazoa</taxon>
        <taxon>Chordata</taxon>
        <taxon>Craniata</taxon>
        <taxon>Vertebrata</taxon>
        <taxon>Euteleostomi</taxon>
        <taxon>Mammalia</taxon>
        <taxon>Eutheria</taxon>
        <taxon>Euarchontoglires</taxon>
        <taxon>Primates</taxon>
        <taxon>Haplorrhini</taxon>
        <taxon>Platyrrhini</taxon>
        <taxon>Cebidae</taxon>
        <taxon>Callitrichinae</taxon>
        <taxon>Saguinus</taxon>
    </lineage>
</organism>
<sequence length="50" mass="5459">SFEVARCHSRSTVRGSWRFREASLLPDVDASKTSPNLRQACGPTAAVRAL</sequence>
<dbReference type="Proteomes" id="UP001266305">
    <property type="component" value="Unassembled WGS sequence"/>
</dbReference>
<comment type="caution">
    <text evidence="1">The sequence shown here is derived from an EMBL/GenBank/DDBJ whole genome shotgun (WGS) entry which is preliminary data.</text>
</comment>
<accession>A0ABQ9VE27</accession>
<evidence type="ECO:0000313" key="2">
    <source>
        <dbReference type="Proteomes" id="UP001266305"/>
    </source>
</evidence>
<proteinExistence type="predicted"/>
<name>A0ABQ9VE27_SAGOE</name>
<feature type="non-terminal residue" evidence="1">
    <location>
        <position position="1"/>
    </location>
</feature>
<gene>
    <name evidence="1" type="ORF">P7K49_012779</name>
</gene>
<evidence type="ECO:0000313" key="1">
    <source>
        <dbReference type="EMBL" id="KAK2107614.1"/>
    </source>
</evidence>
<reference evidence="1 2" key="1">
    <citation type="submission" date="2023-05" db="EMBL/GenBank/DDBJ databases">
        <title>B98-5 Cell Line De Novo Hybrid Assembly: An Optical Mapping Approach.</title>
        <authorList>
            <person name="Kananen K."/>
            <person name="Auerbach J.A."/>
            <person name="Kautto E."/>
            <person name="Blachly J.S."/>
        </authorList>
    </citation>
    <scope>NUCLEOTIDE SEQUENCE [LARGE SCALE GENOMIC DNA]</scope>
    <source>
        <strain evidence="1">B95-8</strain>
        <tissue evidence="1">Cell line</tissue>
    </source>
</reference>
<keyword evidence="2" id="KW-1185">Reference proteome</keyword>